<dbReference type="CTD" id="31251903"/>
<proteinExistence type="predicted"/>
<accession>A0A1S0UF96</accession>
<name>A0A1S0UF96_LOALO</name>
<keyword evidence="2" id="KW-0732">Signal</keyword>
<evidence type="ECO:0000313" key="3">
    <source>
        <dbReference type="EMBL" id="EJD74352.1"/>
    </source>
</evidence>
<gene>
    <name evidence="3" type="ORF">LOAG_18325</name>
</gene>
<dbReference type="AlphaFoldDB" id="A0A1S0UF96"/>
<dbReference type="InParanoid" id="A0A1S0UF96"/>
<sequence>MMMMMMMWQSFQILFVTLTFIINDGQTNNAPDSGDPTNQGKHEKKKFEVKV</sequence>
<evidence type="ECO:0000256" key="2">
    <source>
        <dbReference type="SAM" id="SignalP"/>
    </source>
</evidence>
<feature type="compositionally biased region" description="Polar residues" evidence="1">
    <location>
        <begin position="26"/>
        <end position="39"/>
    </location>
</feature>
<reference evidence="3" key="1">
    <citation type="submission" date="2012-04" db="EMBL/GenBank/DDBJ databases">
        <title>The Genome Sequence of Loa loa.</title>
        <authorList>
            <consortium name="The Broad Institute Genome Sequencing Platform"/>
            <consortium name="Broad Institute Genome Sequencing Center for Infectious Disease"/>
            <person name="Nutman T.B."/>
            <person name="Fink D.L."/>
            <person name="Russ C."/>
            <person name="Young S."/>
            <person name="Zeng Q."/>
            <person name="Gargeya S."/>
            <person name="Alvarado L."/>
            <person name="Berlin A."/>
            <person name="Chapman S.B."/>
            <person name="Chen Z."/>
            <person name="Freedman E."/>
            <person name="Gellesch M."/>
            <person name="Goldberg J."/>
            <person name="Griggs A."/>
            <person name="Gujja S."/>
            <person name="Heilman E.R."/>
            <person name="Heiman D."/>
            <person name="Howarth C."/>
            <person name="Mehta T."/>
            <person name="Neiman D."/>
            <person name="Pearson M."/>
            <person name="Roberts A."/>
            <person name="Saif S."/>
            <person name="Shea T."/>
            <person name="Shenoy N."/>
            <person name="Sisk P."/>
            <person name="Stolte C."/>
            <person name="Sykes S."/>
            <person name="White J."/>
            <person name="Yandava C."/>
            <person name="Haas B."/>
            <person name="Henn M.R."/>
            <person name="Nusbaum C."/>
            <person name="Birren B."/>
        </authorList>
    </citation>
    <scope>NUCLEOTIDE SEQUENCE [LARGE SCALE GENOMIC DNA]</scope>
</reference>
<dbReference type="RefSeq" id="XP_020305276.1">
    <property type="nucleotide sequence ID" value="XM_020450987.1"/>
</dbReference>
<dbReference type="EMBL" id="JH712327">
    <property type="protein sequence ID" value="EJD74352.1"/>
    <property type="molecule type" value="Genomic_DNA"/>
</dbReference>
<feature type="region of interest" description="Disordered" evidence="1">
    <location>
        <begin position="26"/>
        <end position="51"/>
    </location>
</feature>
<organism evidence="3">
    <name type="scientific">Loa loa</name>
    <name type="common">Eye worm</name>
    <name type="synonym">Filaria loa</name>
    <dbReference type="NCBI Taxonomy" id="7209"/>
    <lineage>
        <taxon>Eukaryota</taxon>
        <taxon>Metazoa</taxon>
        <taxon>Ecdysozoa</taxon>
        <taxon>Nematoda</taxon>
        <taxon>Chromadorea</taxon>
        <taxon>Rhabditida</taxon>
        <taxon>Spirurina</taxon>
        <taxon>Spiruromorpha</taxon>
        <taxon>Filarioidea</taxon>
        <taxon>Onchocercidae</taxon>
        <taxon>Loa</taxon>
    </lineage>
</organism>
<feature type="signal peptide" evidence="2">
    <location>
        <begin position="1"/>
        <end position="19"/>
    </location>
</feature>
<protein>
    <submittedName>
        <fullName evidence="3">Uncharacterized protein</fullName>
    </submittedName>
</protein>
<evidence type="ECO:0000256" key="1">
    <source>
        <dbReference type="SAM" id="MobiDB-lite"/>
    </source>
</evidence>
<feature type="chain" id="PRO_5010327210" evidence="2">
    <location>
        <begin position="20"/>
        <end position="51"/>
    </location>
</feature>
<dbReference type="KEGG" id="loa:LOAG_18325"/>
<dbReference type="GeneID" id="31251903"/>